<comment type="caution">
    <text evidence="3">The sequence shown here is derived from an EMBL/GenBank/DDBJ whole genome shotgun (WGS) entry which is preliminary data.</text>
</comment>
<dbReference type="EMBL" id="QUOU01000001">
    <property type="protein sequence ID" value="REL27329.1"/>
    <property type="molecule type" value="Genomic_DNA"/>
</dbReference>
<feature type="transmembrane region" description="Helical" evidence="1">
    <location>
        <begin position="280"/>
        <end position="298"/>
    </location>
</feature>
<proteinExistence type="predicted"/>
<feature type="transmembrane region" description="Helical" evidence="1">
    <location>
        <begin position="248"/>
        <end position="268"/>
    </location>
</feature>
<evidence type="ECO:0000259" key="2">
    <source>
        <dbReference type="Pfam" id="PF04235"/>
    </source>
</evidence>
<protein>
    <submittedName>
        <fullName evidence="3">DUF418 domain-containing protein</fullName>
    </submittedName>
</protein>
<keyword evidence="1" id="KW-1133">Transmembrane helix</keyword>
<feature type="transmembrane region" description="Helical" evidence="1">
    <location>
        <begin position="72"/>
        <end position="91"/>
    </location>
</feature>
<dbReference type="PANTHER" id="PTHR30590:SF2">
    <property type="entry name" value="INNER MEMBRANE PROTEIN"/>
    <property type="match status" value="1"/>
</dbReference>
<dbReference type="InterPro" id="IPR007349">
    <property type="entry name" value="DUF418"/>
</dbReference>
<feature type="transmembrane region" description="Helical" evidence="1">
    <location>
        <begin position="48"/>
        <end position="66"/>
    </location>
</feature>
<keyword evidence="1" id="KW-0812">Transmembrane</keyword>
<name>A0A3E0TRZ6_9GAMM</name>
<evidence type="ECO:0000313" key="3">
    <source>
        <dbReference type="EMBL" id="REL27329.1"/>
    </source>
</evidence>
<evidence type="ECO:0000256" key="1">
    <source>
        <dbReference type="SAM" id="Phobius"/>
    </source>
</evidence>
<dbReference type="Proteomes" id="UP000256478">
    <property type="component" value="Unassembled WGS sequence"/>
</dbReference>
<accession>A0A3E0TRZ6</accession>
<dbReference type="AlphaFoldDB" id="A0A3E0TRZ6"/>
<reference evidence="3 4" key="1">
    <citation type="submission" date="2018-08" db="EMBL/GenBank/DDBJ databases">
        <title>Thalassotalea euphylliae genome.</title>
        <authorList>
            <person name="Summers S."/>
            <person name="Rice S.A."/>
            <person name="Freckelton M.L."/>
            <person name="Nedved B.T."/>
            <person name="Hadfield M.G."/>
        </authorList>
    </citation>
    <scope>NUCLEOTIDE SEQUENCE [LARGE SCALE GENOMIC DNA]</scope>
    <source>
        <strain evidence="3 4">H1</strain>
    </source>
</reference>
<feature type="transmembrane region" description="Helical" evidence="1">
    <location>
        <begin position="175"/>
        <end position="200"/>
    </location>
</feature>
<gene>
    <name evidence="3" type="ORF">DXX93_12650</name>
</gene>
<feature type="transmembrane region" description="Helical" evidence="1">
    <location>
        <begin position="386"/>
        <end position="407"/>
    </location>
</feature>
<feature type="transmembrane region" description="Helical" evidence="1">
    <location>
        <begin position="318"/>
        <end position="340"/>
    </location>
</feature>
<organism evidence="3 4">
    <name type="scientific">Thalassotalea euphylliae</name>
    <dbReference type="NCBI Taxonomy" id="1655234"/>
    <lineage>
        <taxon>Bacteria</taxon>
        <taxon>Pseudomonadati</taxon>
        <taxon>Pseudomonadota</taxon>
        <taxon>Gammaproteobacteria</taxon>
        <taxon>Alteromonadales</taxon>
        <taxon>Colwelliaceae</taxon>
        <taxon>Thalassotalea</taxon>
    </lineage>
</organism>
<feature type="domain" description="DUF418" evidence="2">
    <location>
        <begin position="270"/>
        <end position="425"/>
    </location>
</feature>
<evidence type="ECO:0000313" key="4">
    <source>
        <dbReference type="Proteomes" id="UP000256478"/>
    </source>
</evidence>
<feature type="transmembrane region" description="Helical" evidence="1">
    <location>
        <begin position="361"/>
        <end position="380"/>
    </location>
</feature>
<dbReference type="PANTHER" id="PTHR30590">
    <property type="entry name" value="INNER MEMBRANE PROTEIN"/>
    <property type="match status" value="1"/>
</dbReference>
<keyword evidence="1" id="KW-0472">Membrane</keyword>
<dbReference type="OrthoDB" id="9807744at2"/>
<sequence length="443" mass="50449">MLLANEWLNVRKCFLLQGNIPYYTEHKDESLMAVSPITTTQRLINIDIIRGVALLGILIMNIQAFAMVEAAYGNPTAFGDLSGINFVVYYLSHLFADQKFMTLFSVLFGTSMMLMADNIRDQGRKASERHYRRLYILAAIGILHSLLLWWGDILFSYAIAGLIAFQYRDKTPKALFKWAVFSLLLCSLLLALFGLAVQAAPADELADFYSVWQPTREEIALEIALMQSGWLAQLGHRFIAMVEMMMSLFIYLPRIVGLMLVGMALYKLDVYRDRYSNKQLLSLALIGLMLGLALTVYGNAQDFANGWPITSMFFGLQYSYWGSLGIACAYLCLLLVFCRLPVLQGVKRLLANVGQMALTNYLSQSLICGFVFYGWGLGLFGELARYQQLLVVFFVWAVLISVSQFWLARFRFGPCEWLWRSLTYKSLQPLRRQVSNEQPGYQR</sequence>
<dbReference type="Pfam" id="PF04235">
    <property type="entry name" value="DUF418"/>
    <property type="match status" value="1"/>
</dbReference>
<feature type="transmembrane region" description="Helical" evidence="1">
    <location>
        <begin position="136"/>
        <end position="163"/>
    </location>
</feature>
<dbReference type="InterPro" id="IPR052529">
    <property type="entry name" value="Bact_Transport_Assoc"/>
</dbReference>
<feature type="transmembrane region" description="Helical" evidence="1">
    <location>
        <begin position="100"/>
        <end position="116"/>
    </location>
</feature>